<keyword evidence="1 2" id="KW-0378">Hydrolase</keyword>
<reference evidence="2 3" key="1">
    <citation type="submission" date="2019-02" db="EMBL/GenBank/DDBJ databases">
        <title>Draft Genome Sequences of Six Type Strains of the Genus Massilia.</title>
        <authorList>
            <person name="Miess H."/>
            <person name="Frediansyhah A."/>
            <person name="Gross H."/>
        </authorList>
    </citation>
    <scope>NUCLEOTIDE SEQUENCE [LARGE SCALE GENOMIC DNA]</scope>
    <source>
        <strain evidence="2 3">DSM 17473</strain>
    </source>
</reference>
<dbReference type="Proteomes" id="UP000290637">
    <property type="component" value="Chromosome"/>
</dbReference>
<dbReference type="InterPro" id="IPR012341">
    <property type="entry name" value="6hp_glycosidase-like_sf"/>
</dbReference>
<dbReference type="InterPro" id="IPR008928">
    <property type="entry name" value="6-hairpin_glycosidase_sf"/>
</dbReference>
<name>A0A4P6L758_9BURK</name>
<dbReference type="EMBL" id="CP035913">
    <property type="protein sequence ID" value="QBE67561.1"/>
    <property type="molecule type" value="Genomic_DNA"/>
</dbReference>
<dbReference type="SUPFAM" id="SSF48208">
    <property type="entry name" value="Six-hairpin glycosidases"/>
    <property type="match status" value="1"/>
</dbReference>
<accession>A0A4P6L758</accession>
<dbReference type="KEGG" id="plue:EWM63_28300"/>
<evidence type="ECO:0000313" key="2">
    <source>
        <dbReference type="EMBL" id="QBE67561.1"/>
    </source>
</evidence>
<proteinExistence type="predicted"/>
<evidence type="ECO:0000256" key="1">
    <source>
        <dbReference type="ARBA" id="ARBA00022801"/>
    </source>
</evidence>
<dbReference type="PANTHER" id="PTHR33886">
    <property type="entry name" value="UNSATURATED RHAMNOGALACTURONAN HYDROLASE (EUROFUNG)"/>
    <property type="match status" value="1"/>
</dbReference>
<dbReference type="GO" id="GO:0005975">
    <property type="term" value="P:carbohydrate metabolic process"/>
    <property type="evidence" value="ECO:0007669"/>
    <property type="project" value="InterPro"/>
</dbReference>
<evidence type="ECO:0000313" key="3">
    <source>
        <dbReference type="Proteomes" id="UP000290637"/>
    </source>
</evidence>
<dbReference type="InterPro" id="IPR052043">
    <property type="entry name" value="PolySaccharide_Degr_Enz"/>
</dbReference>
<gene>
    <name evidence="2" type="ORF">EWM63_28300</name>
</gene>
<organism evidence="2 3">
    <name type="scientific">Pseudoduganella lutea</name>
    <dbReference type="NCBI Taxonomy" id="321985"/>
    <lineage>
        <taxon>Bacteria</taxon>
        <taxon>Pseudomonadati</taxon>
        <taxon>Pseudomonadota</taxon>
        <taxon>Betaproteobacteria</taxon>
        <taxon>Burkholderiales</taxon>
        <taxon>Oxalobacteraceae</taxon>
        <taxon>Telluria group</taxon>
        <taxon>Pseudoduganella</taxon>
    </lineage>
</organism>
<dbReference type="OrthoDB" id="258246at2"/>
<dbReference type="Gene3D" id="1.50.10.10">
    <property type="match status" value="1"/>
</dbReference>
<dbReference type="InterPro" id="IPR010905">
    <property type="entry name" value="Glyco_hydro_88"/>
</dbReference>
<sequence>MRQVADWQIDSWSTNGFAKPKYNWTYCAAYTGIFQAGLVTGDGKYHDFLRKVGDDLQWRTGNRRYFADDYCVGQVFSQLYAQDRQPKMIGPWRTLADEIISKPDNESLSLATRDIMEREWAWCDALFMGPTSLAYLSTVTGERKYLDTALKLWWKTSDFLYSPEERLYFRDESYFDKREKNGKKVFWSRGNGWVMAGMVRVLSNMPSDHPGRARLLGQYRDMAARIAGLQTADGTWHASLLDPASFPVKETSGTAFYTYAILWGLNNGVLDRATYWPVVEKAWPALVSAVQTDGKLGYVQPVGAAPDKVDANSTETYGPGAFLLAGSELLKFVNQ</sequence>
<dbReference type="GO" id="GO:0016787">
    <property type="term" value="F:hydrolase activity"/>
    <property type="evidence" value="ECO:0007669"/>
    <property type="project" value="UniProtKB-KW"/>
</dbReference>
<keyword evidence="3" id="KW-1185">Reference proteome</keyword>
<dbReference type="AlphaFoldDB" id="A0A4P6L758"/>
<dbReference type="PANTHER" id="PTHR33886:SF8">
    <property type="entry name" value="UNSATURATED RHAMNOGALACTURONAN HYDROLASE (EUROFUNG)"/>
    <property type="match status" value="1"/>
</dbReference>
<dbReference type="Pfam" id="PF07470">
    <property type="entry name" value="Glyco_hydro_88"/>
    <property type="match status" value="1"/>
</dbReference>
<protein>
    <submittedName>
        <fullName evidence="2">Glycoside hydrolase family 88 protein</fullName>
    </submittedName>
</protein>